<keyword evidence="2" id="KW-1284">Encapsulin nanocompartment</keyword>
<reference evidence="4" key="2">
    <citation type="journal article" date="2021" name="PeerJ">
        <title>Extensive microbial diversity within the chicken gut microbiome revealed by metagenomics and culture.</title>
        <authorList>
            <person name="Gilroy R."/>
            <person name="Ravi A."/>
            <person name="Getino M."/>
            <person name="Pursley I."/>
            <person name="Horton D.L."/>
            <person name="Alikhan N.F."/>
            <person name="Baker D."/>
            <person name="Gharbi K."/>
            <person name="Hall N."/>
            <person name="Watson M."/>
            <person name="Adriaenssens E.M."/>
            <person name="Foster-Nyarko E."/>
            <person name="Jarju S."/>
            <person name="Secka A."/>
            <person name="Antonio M."/>
            <person name="Oren A."/>
            <person name="Chaudhuri R.R."/>
            <person name="La Ragione R."/>
            <person name="Hildebrand F."/>
            <person name="Pallen M.J."/>
        </authorList>
    </citation>
    <scope>NUCLEOTIDE SEQUENCE</scope>
    <source>
        <strain evidence="4">CHK154-7741</strain>
    </source>
</reference>
<accession>A0A9D1MZ31</accession>
<comment type="subcellular location">
    <subcellularLocation>
        <location evidence="1">Encapsulin nanocompartment</location>
    </subcellularLocation>
</comment>
<dbReference type="EMBL" id="DVOD01000013">
    <property type="protein sequence ID" value="HIU91805.1"/>
    <property type="molecule type" value="Genomic_DNA"/>
</dbReference>
<feature type="domain" description="Rubrerythrin diiron-binding" evidence="3">
    <location>
        <begin position="28"/>
        <end position="82"/>
    </location>
</feature>
<dbReference type="Proteomes" id="UP000886748">
    <property type="component" value="Unassembled WGS sequence"/>
</dbReference>
<proteinExistence type="predicted"/>
<evidence type="ECO:0000256" key="2">
    <source>
        <dbReference type="ARBA" id="ARBA00033787"/>
    </source>
</evidence>
<dbReference type="InterPro" id="IPR003251">
    <property type="entry name" value="Rr_diiron-bd_dom"/>
</dbReference>
<dbReference type="InterPro" id="IPR051429">
    <property type="entry name" value="Encapsulin_nc"/>
</dbReference>
<organism evidence="4 5">
    <name type="scientific">Candidatus Limenecus avicola</name>
    <dbReference type="NCBI Taxonomy" id="2840847"/>
    <lineage>
        <taxon>Bacteria</taxon>
        <taxon>Bacillati</taxon>
        <taxon>Bacillota</taxon>
        <taxon>Clostridia</taxon>
        <taxon>Eubacteriales</taxon>
        <taxon>Clostridiaceae</taxon>
        <taxon>Clostridiaceae incertae sedis</taxon>
        <taxon>Candidatus Limenecus</taxon>
    </lineage>
</organism>
<dbReference type="PANTHER" id="PTHR37165">
    <property type="entry name" value="PEPTIDASE U56 FAMILY"/>
    <property type="match status" value="1"/>
</dbReference>
<dbReference type="AlphaFoldDB" id="A0A9D1MZ31"/>
<dbReference type="GO" id="GO:0140737">
    <property type="term" value="C:encapsulin nanocompartment"/>
    <property type="evidence" value="ECO:0007669"/>
    <property type="project" value="UniProtKB-SubCell"/>
</dbReference>
<protein>
    <submittedName>
        <fullName evidence="4">Rubrerythrin</fullName>
    </submittedName>
</protein>
<gene>
    <name evidence="4" type="ORF">IAD26_01580</name>
</gene>
<sequence>MPHFENSCNVTHCDRKLTKEELIRGIRFNIAAEYEAIQLYEQIKESTDNELVHTVLTDIVNEEREHAGELFKLLITLDPEEAKYYGEGAHEVEDMMDGKKKPR</sequence>
<dbReference type="SUPFAM" id="SSF47240">
    <property type="entry name" value="Ferritin-like"/>
    <property type="match status" value="1"/>
</dbReference>
<dbReference type="InterPro" id="IPR009078">
    <property type="entry name" value="Ferritin-like_SF"/>
</dbReference>
<evidence type="ECO:0000313" key="5">
    <source>
        <dbReference type="Proteomes" id="UP000886748"/>
    </source>
</evidence>
<dbReference type="PANTHER" id="PTHR37165:SF1">
    <property type="entry name" value="TYPE 1 ENCAPSULIN SHELL PROTEIN"/>
    <property type="match status" value="1"/>
</dbReference>
<reference evidence="4" key="1">
    <citation type="submission" date="2020-10" db="EMBL/GenBank/DDBJ databases">
        <authorList>
            <person name="Gilroy R."/>
        </authorList>
    </citation>
    <scope>NUCLEOTIDE SEQUENCE</scope>
    <source>
        <strain evidence="4">CHK154-7741</strain>
    </source>
</reference>
<dbReference type="Pfam" id="PF02915">
    <property type="entry name" value="Rubrerythrin"/>
    <property type="match status" value="1"/>
</dbReference>
<dbReference type="GO" id="GO:0046872">
    <property type="term" value="F:metal ion binding"/>
    <property type="evidence" value="ECO:0007669"/>
    <property type="project" value="InterPro"/>
</dbReference>
<name>A0A9D1MZ31_9CLOT</name>
<dbReference type="GO" id="GO:0016491">
    <property type="term" value="F:oxidoreductase activity"/>
    <property type="evidence" value="ECO:0007669"/>
    <property type="project" value="InterPro"/>
</dbReference>
<evidence type="ECO:0000313" key="4">
    <source>
        <dbReference type="EMBL" id="HIU91805.1"/>
    </source>
</evidence>
<comment type="caution">
    <text evidence="4">The sequence shown here is derived from an EMBL/GenBank/DDBJ whole genome shotgun (WGS) entry which is preliminary data.</text>
</comment>
<evidence type="ECO:0000259" key="3">
    <source>
        <dbReference type="Pfam" id="PF02915"/>
    </source>
</evidence>
<evidence type="ECO:0000256" key="1">
    <source>
        <dbReference type="ARBA" id="ARBA00033738"/>
    </source>
</evidence>
<dbReference type="Gene3D" id="6.10.140.1960">
    <property type="match status" value="1"/>
</dbReference>
<dbReference type="CDD" id="cd00657">
    <property type="entry name" value="Ferritin_like"/>
    <property type="match status" value="1"/>
</dbReference>